<dbReference type="InterPro" id="IPR047347">
    <property type="entry name" value="YvaQ-like_sensor"/>
</dbReference>
<feature type="domain" description="T-SNARE coiled-coil homology" evidence="9">
    <location>
        <begin position="455"/>
        <end position="517"/>
    </location>
</feature>
<name>A0A5M6I7P1_9PROT</name>
<dbReference type="GO" id="GO:0007165">
    <property type="term" value="P:signal transduction"/>
    <property type="evidence" value="ECO:0007669"/>
    <property type="project" value="UniProtKB-KW"/>
</dbReference>
<evidence type="ECO:0000256" key="5">
    <source>
        <dbReference type="PROSITE-ProRule" id="PRU00284"/>
    </source>
</evidence>
<comment type="similarity">
    <text evidence="4">Belongs to the methyl-accepting chemotaxis (MCP) protein family.</text>
</comment>
<dbReference type="PANTHER" id="PTHR32089:SF112">
    <property type="entry name" value="LYSOZYME-LIKE PROTEIN-RELATED"/>
    <property type="match status" value="1"/>
</dbReference>
<dbReference type="InterPro" id="IPR024478">
    <property type="entry name" value="HlyB_4HB_MCP"/>
</dbReference>
<dbReference type="AlphaFoldDB" id="A0A5M6I7P1"/>
<dbReference type="CDD" id="cd19411">
    <property type="entry name" value="MCP2201-like_sensor"/>
    <property type="match status" value="1"/>
</dbReference>
<dbReference type="GO" id="GO:0006935">
    <property type="term" value="P:chemotaxis"/>
    <property type="evidence" value="ECO:0007669"/>
    <property type="project" value="InterPro"/>
</dbReference>
<keyword evidence="7" id="KW-0472">Membrane</keyword>
<dbReference type="Pfam" id="PF00015">
    <property type="entry name" value="MCPsignal"/>
    <property type="match status" value="1"/>
</dbReference>
<dbReference type="SMART" id="SM00304">
    <property type="entry name" value="HAMP"/>
    <property type="match status" value="1"/>
</dbReference>
<dbReference type="OrthoDB" id="9814202at2"/>
<keyword evidence="7" id="KW-0812">Transmembrane</keyword>
<dbReference type="Gene3D" id="1.10.287.950">
    <property type="entry name" value="Methyl-accepting chemotaxis protein"/>
    <property type="match status" value="1"/>
</dbReference>
<evidence type="ECO:0000256" key="3">
    <source>
        <dbReference type="ARBA" id="ARBA00023224"/>
    </source>
</evidence>
<comment type="subcellular location">
    <subcellularLocation>
        <location evidence="1">Cell inner membrane</location>
        <topology evidence="1">Multi-pass membrane protein</topology>
    </subcellularLocation>
</comment>
<accession>A0A5M6I7P1</accession>
<feature type="domain" description="Methyl-accepting transducer" evidence="8">
    <location>
        <begin position="303"/>
        <end position="532"/>
    </location>
</feature>
<gene>
    <name evidence="11" type="ORF">F1188_16505</name>
</gene>
<dbReference type="PROSITE" id="PS50885">
    <property type="entry name" value="HAMP"/>
    <property type="match status" value="1"/>
</dbReference>
<dbReference type="InterPro" id="IPR003660">
    <property type="entry name" value="HAMP_dom"/>
</dbReference>
<dbReference type="Pfam" id="PF12729">
    <property type="entry name" value="4HB_MCP_1"/>
    <property type="match status" value="1"/>
</dbReference>
<keyword evidence="2" id="KW-1003">Cell membrane</keyword>
<dbReference type="PROSITE" id="PS50192">
    <property type="entry name" value="T_SNARE"/>
    <property type="match status" value="1"/>
</dbReference>
<evidence type="ECO:0000256" key="7">
    <source>
        <dbReference type="SAM" id="Phobius"/>
    </source>
</evidence>
<feature type="domain" description="HAMP" evidence="10">
    <location>
        <begin position="210"/>
        <end position="263"/>
    </location>
</feature>
<dbReference type="RefSeq" id="WP_150063551.1">
    <property type="nucleotide sequence ID" value="NZ_JACHII010000018.1"/>
</dbReference>
<dbReference type="InterPro" id="IPR004090">
    <property type="entry name" value="Chemotax_Me-accpt_rcpt"/>
</dbReference>
<dbReference type="CDD" id="cd06225">
    <property type="entry name" value="HAMP"/>
    <property type="match status" value="1"/>
</dbReference>
<evidence type="ECO:0000256" key="4">
    <source>
        <dbReference type="ARBA" id="ARBA00029447"/>
    </source>
</evidence>
<evidence type="ECO:0000256" key="6">
    <source>
        <dbReference type="SAM" id="MobiDB-lite"/>
    </source>
</evidence>
<evidence type="ECO:0000259" key="9">
    <source>
        <dbReference type="PROSITE" id="PS50192"/>
    </source>
</evidence>
<dbReference type="GO" id="GO:0004888">
    <property type="term" value="F:transmembrane signaling receptor activity"/>
    <property type="evidence" value="ECO:0007669"/>
    <property type="project" value="InterPro"/>
</dbReference>
<proteinExistence type="inferred from homology"/>
<evidence type="ECO:0000256" key="2">
    <source>
        <dbReference type="ARBA" id="ARBA00022519"/>
    </source>
</evidence>
<sequence length="559" mass="58640">MGSLSIKQKLIGAFAVVSLVIVCFGGFSLFQMSEINHKSTVITDNWLPSVRVIGRLNTQTSDYRIAEGMHVMSLDSAAMAAADVELDRLDAAIESTVQRYESLISSDHERELFNTFKSLWSQNQSVHVRLITLSRENRNDEAAALFKGESRRAFDDASAQLVTLIQLNQDGAEEASTSGDAAFEFAFAFLVGLGAVGVALAMGTGWLIVRSVSQPILDLSAVMGRLADGDKAVTIPGADRGDELGAMAKTVLVFKDNMIKADSLAAEQEASRKAQLDQAKRLNDVSDRFAKSIEGIVHTVSSAATELQASAEFLSSTAEKGNGLSSSAAAAVEEASVSVQAVSSAAEELSASVAEIGRQVSQSTLIAGKAVEDARRTNGVIEDLASAAQKIGQVVDLISDIADQTNLLALNATIEAARAGEAGRGFAVVAQEVKTLAGETAKATGDISQQITAIQGQVSQSVDAIRAISGTIEEINTISTAIASAIEQQRAATDEIARNAQQASDGTRDVSRNVQGASHAAGETGESASQVLGASNELGQQADSLRQHVAEFIQQIRAG</sequence>
<evidence type="ECO:0000256" key="1">
    <source>
        <dbReference type="ARBA" id="ARBA00004429"/>
    </source>
</evidence>
<evidence type="ECO:0000259" key="10">
    <source>
        <dbReference type="PROSITE" id="PS50885"/>
    </source>
</evidence>
<keyword evidence="3 5" id="KW-0807">Transducer</keyword>
<keyword evidence="7" id="KW-1133">Transmembrane helix</keyword>
<evidence type="ECO:0000313" key="12">
    <source>
        <dbReference type="Proteomes" id="UP000324065"/>
    </source>
</evidence>
<evidence type="ECO:0000313" key="11">
    <source>
        <dbReference type="EMBL" id="KAA5604294.1"/>
    </source>
</evidence>
<dbReference type="PRINTS" id="PR00260">
    <property type="entry name" value="CHEMTRNSDUCR"/>
</dbReference>
<dbReference type="InterPro" id="IPR004089">
    <property type="entry name" value="MCPsignal_dom"/>
</dbReference>
<dbReference type="Gene3D" id="1.10.8.500">
    <property type="entry name" value="HAMP domain in histidine kinase"/>
    <property type="match status" value="1"/>
</dbReference>
<dbReference type="EMBL" id="VWPJ01000019">
    <property type="protein sequence ID" value="KAA5604294.1"/>
    <property type="molecule type" value="Genomic_DNA"/>
</dbReference>
<keyword evidence="2" id="KW-0997">Cell inner membrane</keyword>
<dbReference type="InterPro" id="IPR000727">
    <property type="entry name" value="T_SNARE_dom"/>
</dbReference>
<reference evidence="11 12" key="1">
    <citation type="submission" date="2019-09" db="EMBL/GenBank/DDBJ databases">
        <title>Genome sequence of Roseospira marina, one of the more divergent members of the non-sulfur purple photosynthetic bacterial family, the Rhodospirillaceae.</title>
        <authorList>
            <person name="Meyer T."/>
            <person name="Kyndt J."/>
        </authorList>
    </citation>
    <scope>NUCLEOTIDE SEQUENCE [LARGE SCALE GENOMIC DNA]</scope>
    <source>
        <strain evidence="11 12">DSM 15113</strain>
    </source>
</reference>
<dbReference type="SMART" id="SM00283">
    <property type="entry name" value="MA"/>
    <property type="match status" value="1"/>
</dbReference>
<dbReference type="GO" id="GO:0005886">
    <property type="term" value="C:plasma membrane"/>
    <property type="evidence" value="ECO:0007669"/>
    <property type="project" value="UniProtKB-SubCell"/>
</dbReference>
<dbReference type="Pfam" id="PF00672">
    <property type="entry name" value="HAMP"/>
    <property type="match status" value="1"/>
</dbReference>
<feature type="transmembrane region" description="Helical" evidence="7">
    <location>
        <begin position="12"/>
        <end position="30"/>
    </location>
</feature>
<protein>
    <submittedName>
        <fullName evidence="11">HAMP domain-containing protein</fullName>
    </submittedName>
</protein>
<organism evidence="11 12">
    <name type="scientific">Roseospira marina</name>
    <dbReference type="NCBI Taxonomy" id="140057"/>
    <lineage>
        <taxon>Bacteria</taxon>
        <taxon>Pseudomonadati</taxon>
        <taxon>Pseudomonadota</taxon>
        <taxon>Alphaproteobacteria</taxon>
        <taxon>Rhodospirillales</taxon>
        <taxon>Rhodospirillaceae</taxon>
        <taxon>Roseospira</taxon>
    </lineage>
</organism>
<dbReference type="PANTHER" id="PTHR32089">
    <property type="entry name" value="METHYL-ACCEPTING CHEMOTAXIS PROTEIN MCPB"/>
    <property type="match status" value="1"/>
</dbReference>
<keyword evidence="12" id="KW-1185">Reference proteome</keyword>
<comment type="caution">
    <text evidence="11">The sequence shown here is derived from an EMBL/GenBank/DDBJ whole genome shotgun (WGS) entry which is preliminary data.</text>
</comment>
<feature type="transmembrane region" description="Helical" evidence="7">
    <location>
        <begin position="185"/>
        <end position="209"/>
    </location>
</feature>
<feature type="region of interest" description="Disordered" evidence="6">
    <location>
        <begin position="498"/>
        <end position="528"/>
    </location>
</feature>
<dbReference type="PROSITE" id="PS50111">
    <property type="entry name" value="CHEMOTAXIS_TRANSDUC_2"/>
    <property type="match status" value="1"/>
</dbReference>
<dbReference type="SUPFAM" id="SSF58104">
    <property type="entry name" value="Methyl-accepting chemotaxis protein (MCP) signaling domain"/>
    <property type="match status" value="1"/>
</dbReference>
<evidence type="ECO:0000259" key="8">
    <source>
        <dbReference type="PROSITE" id="PS50111"/>
    </source>
</evidence>
<dbReference type="Proteomes" id="UP000324065">
    <property type="component" value="Unassembled WGS sequence"/>
</dbReference>